<dbReference type="STRING" id="6526.A0A2C9JLA5"/>
<evidence type="ECO:0000256" key="2">
    <source>
        <dbReference type="ARBA" id="ARBA00022980"/>
    </source>
</evidence>
<reference evidence="6" key="1">
    <citation type="submission" date="2020-05" db="UniProtKB">
        <authorList>
            <consortium name="EnsemblMetazoa"/>
        </authorList>
    </citation>
    <scope>IDENTIFICATION</scope>
    <source>
        <strain evidence="6">BB02</strain>
    </source>
</reference>
<comment type="similarity">
    <text evidence="1">Belongs to the bacterial ribosomal protein bL19 family.</text>
</comment>
<dbReference type="VEuPathDB" id="VectorBase:BGLB004218"/>
<dbReference type="Gene3D" id="2.30.30.790">
    <property type="match status" value="1"/>
</dbReference>
<evidence type="ECO:0000313" key="7">
    <source>
        <dbReference type="Proteomes" id="UP000076420"/>
    </source>
</evidence>
<dbReference type="GO" id="GO:0003735">
    <property type="term" value="F:structural constituent of ribosome"/>
    <property type="evidence" value="ECO:0007669"/>
    <property type="project" value="InterPro"/>
</dbReference>
<dbReference type="PANTHER" id="PTHR15680:SF9">
    <property type="entry name" value="LARGE RIBOSOMAL SUBUNIT PROTEIN BL19M"/>
    <property type="match status" value="1"/>
</dbReference>
<evidence type="ECO:0000256" key="1">
    <source>
        <dbReference type="ARBA" id="ARBA00005781"/>
    </source>
</evidence>
<dbReference type="VEuPathDB" id="VectorBase:BGLAX_029387"/>
<dbReference type="AlphaFoldDB" id="A0A2C9JLA5"/>
<dbReference type="EnsemblMetazoa" id="BGLB004218-RB">
    <property type="protein sequence ID" value="BGLB004218-PB"/>
    <property type="gene ID" value="BGLB004218"/>
</dbReference>
<evidence type="ECO:0000256" key="4">
    <source>
        <dbReference type="ARBA" id="ARBA00035288"/>
    </source>
</evidence>
<dbReference type="GO" id="GO:0005762">
    <property type="term" value="C:mitochondrial large ribosomal subunit"/>
    <property type="evidence" value="ECO:0007669"/>
    <property type="project" value="TreeGrafter"/>
</dbReference>
<sequence length="330" mass="38795">MAASMTIRNIVKQAIFIKNGSIGINSKLNVAHKSTHRAHNPNYNRTSAEVTLALRPKQNFLHHDLVDKHRRSPLQKGTEVLQTDTEVKAPRDYRFVMPEFMPRPNFEDRDRVLEKLERCDMFKRRTNITIPEFYVGSIMAVSISDPYAPNKRNRFVGICIDRGGIGLKAYFVLRNVVDGLGVEVMYQMYNPTVHSIEVLKLEKRLDEQLYYLRNCPLEYSTFSFDMEPVLLPRDAEIPVNTLKVKLNPPPWEQKWERQNLKGIEPLELTPRMIRGIEMHLKPWEKYDLMLHYRNKVPEDEEEQIMSEVYKEKLKQDSLRKVTKATLRKKK</sequence>
<dbReference type="PRINTS" id="PR00061">
    <property type="entry name" value="RIBOSOMALL19"/>
</dbReference>
<organism evidence="6 7">
    <name type="scientific">Biomphalaria glabrata</name>
    <name type="common">Bloodfluke planorb</name>
    <name type="synonym">Freshwater snail</name>
    <dbReference type="NCBI Taxonomy" id="6526"/>
    <lineage>
        <taxon>Eukaryota</taxon>
        <taxon>Metazoa</taxon>
        <taxon>Spiralia</taxon>
        <taxon>Lophotrochozoa</taxon>
        <taxon>Mollusca</taxon>
        <taxon>Gastropoda</taxon>
        <taxon>Heterobranchia</taxon>
        <taxon>Euthyneura</taxon>
        <taxon>Panpulmonata</taxon>
        <taxon>Hygrophila</taxon>
        <taxon>Lymnaeoidea</taxon>
        <taxon>Planorbidae</taxon>
        <taxon>Biomphalaria</taxon>
    </lineage>
</organism>
<protein>
    <recommendedName>
        <fullName evidence="4">Large ribosomal subunit protein bL19m</fullName>
    </recommendedName>
    <alternativeName>
        <fullName evidence="5">39S ribosomal protein L19, mitochondrial</fullName>
    </alternativeName>
</protein>
<dbReference type="PANTHER" id="PTHR15680">
    <property type="entry name" value="RIBOSOMAL PROTEIN L19"/>
    <property type="match status" value="1"/>
</dbReference>
<dbReference type="SUPFAM" id="SSF50104">
    <property type="entry name" value="Translation proteins SH3-like domain"/>
    <property type="match status" value="1"/>
</dbReference>
<accession>A0A2C9JLA5</accession>
<dbReference type="KEGG" id="bgt:106058705"/>
<evidence type="ECO:0000313" key="6">
    <source>
        <dbReference type="EnsemblMetazoa" id="BGLB004218-PB"/>
    </source>
</evidence>
<dbReference type="RefSeq" id="XP_013071645.2">
    <property type="nucleotide sequence ID" value="XM_013216191.2"/>
</dbReference>
<gene>
    <name evidence="6" type="primary">106058705</name>
</gene>
<evidence type="ECO:0000256" key="5">
    <source>
        <dbReference type="ARBA" id="ARBA00035359"/>
    </source>
</evidence>
<name>A0A2C9JLA5_BIOGL</name>
<keyword evidence="2" id="KW-0689">Ribosomal protein</keyword>
<dbReference type="OrthoDB" id="432645at2759"/>
<dbReference type="InterPro" id="IPR038657">
    <property type="entry name" value="Ribosomal_bL19_sf"/>
</dbReference>
<keyword evidence="3" id="KW-0687">Ribonucleoprotein</keyword>
<dbReference type="GO" id="GO:0006412">
    <property type="term" value="P:translation"/>
    <property type="evidence" value="ECO:0007669"/>
    <property type="project" value="InterPro"/>
</dbReference>
<dbReference type="InterPro" id="IPR008991">
    <property type="entry name" value="Translation_prot_SH3-like_sf"/>
</dbReference>
<dbReference type="Pfam" id="PF01245">
    <property type="entry name" value="Ribosomal_L19"/>
    <property type="match status" value="1"/>
</dbReference>
<dbReference type="Proteomes" id="UP000076420">
    <property type="component" value="Unassembled WGS sequence"/>
</dbReference>
<proteinExistence type="inferred from homology"/>
<evidence type="ECO:0000256" key="3">
    <source>
        <dbReference type="ARBA" id="ARBA00023274"/>
    </source>
</evidence>
<dbReference type="InterPro" id="IPR001857">
    <property type="entry name" value="Ribosomal_bL19"/>
</dbReference>